<gene>
    <name evidence="1" type="ORF">J2Y00_002361</name>
</gene>
<name>A0AAE4BN44_9DEIO</name>
<evidence type="ECO:0000313" key="1">
    <source>
        <dbReference type="EMBL" id="MDR6218764.1"/>
    </source>
</evidence>
<evidence type="ECO:0000313" key="2">
    <source>
        <dbReference type="Proteomes" id="UP001185331"/>
    </source>
</evidence>
<protein>
    <submittedName>
        <fullName evidence="1">Uncharacterized protein</fullName>
    </submittedName>
</protein>
<dbReference type="AlphaFoldDB" id="A0AAE4BN44"/>
<comment type="caution">
    <text evidence="1">The sequence shown here is derived from an EMBL/GenBank/DDBJ whole genome shotgun (WGS) entry which is preliminary data.</text>
</comment>
<dbReference type="EMBL" id="JAVDQK010000005">
    <property type="protein sequence ID" value="MDR6218764.1"/>
    <property type="molecule type" value="Genomic_DNA"/>
</dbReference>
<dbReference type="RefSeq" id="WP_309853337.1">
    <property type="nucleotide sequence ID" value="NZ_JAVDQJ010000004.1"/>
</dbReference>
<proteinExistence type="predicted"/>
<organism evidence="1 2">
    <name type="scientific">Deinococcus soli</name>
    <name type="common">ex Cha et al. 2016</name>
    <dbReference type="NCBI Taxonomy" id="1309411"/>
    <lineage>
        <taxon>Bacteria</taxon>
        <taxon>Thermotogati</taxon>
        <taxon>Deinococcota</taxon>
        <taxon>Deinococci</taxon>
        <taxon>Deinococcales</taxon>
        <taxon>Deinococcaceae</taxon>
        <taxon>Deinococcus</taxon>
    </lineage>
</organism>
<reference evidence="1" key="1">
    <citation type="submission" date="2023-07" db="EMBL/GenBank/DDBJ databases">
        <title>Sorghum-associated microbial communities from plants grown in Nebraska, USA.</title>
        <authorList>
            <person name="Schachtman D."/>
        </authorList>
    </citation>
    <scope>NUCLEOTIDE SEQUENCE</scope>
    <source>
        <strain evidence="1">BE330</strain>
    </source>
</reference>
<dbReference type="Proteomes" id="UP001185331">
    <property type="component" value="Unassembled WGS sequence"/>
</dbReference>
<accession>A0AAE4BN44</accession>
<sequence length="145" mass="15811">MEDTIRIGQQSFALNFYPDDVMSSSTRAVSRAEIRTGNLIVIVSDVTDILKYDTFHHVNLFVKTQGSQYAQRATLHGPDVNVQAELDALISRLEVAPVLDAPVPVTPATSPADVDLRALPAFVRPAAQCLPLPVPQPDDCDDLPF</sequence>